<evidence type="ECO:0000313" key="3">
    <source>
        <dbReference type="Proteomes" id="UP000007799"/>
    </source>
</evidence>
<dbReference type="KEGG" id="sre:PTSG_09584"/>
<protein>
    <recommendedName>
        <fullName evidence="4">Phospholipase/carboxylesterase/thioesterase domain-containing protein</fullName>
    </recommendedName>
</protein>
<dbReference type="InParanoid" id="F2ULF2"/>
<feature type="region of interest" description="Disordered" evidence="1">
    <location>
        <begin position="224"/>
        <end position="253"/>
    </location>
</feature>
<dbReference type="AlphaFoldDB" id="F2ULF2"/>
<name>F2ULF2_SALR5</name>
<proteinExistence type="predicted"/>
<feature type="region of interest" description="Disordered" evidence="1">
    <location>
        <begin position="66"/>
        <end position="91"/>
    </location>
</feature>
<dbReference type="GeneID" id="16070566"/>
<reference evidence="2" key="1">
    <citation type="submission" date="2009-08" db="EMBL/GenBank/DDBJ databases">
        <title>Annotation of Salpingoeca rosetta.</title>
        <authorList>
            <consortium name="The Broad Institute Genome Sequencing Platform"/>
            <person name="Russ C."/>
            <person name="Cuomo C."/>
            <person name="Burger G."/>
            <person name="Gray M.W."/>
            <person name="Holland P.W.H."/>
            <person name="King N."/>
            <person name="Lang F.B.F."/>
            <person name="Roger A.J."/>
            <person name="Ruiz-Trillo I."/>
            <person name="Young S.K."/>
            <person name="Zeng Q."/>
            <person name="Gargeya S."/>
            <person name="Alvarado L."/>
            <person name="Berlin A."/>
            <person name="Chapman S.B."/>
            <person name="Chen Z."/>
            <person name="Freedman E."/>
            <person name="Gellesch M."/>
            <person name="Goldberg J."/>
            <person name="Griggs A."/>
            <person name="Gujja S."/>
            <person name="Heilman E."/>
            <person name="Heiman D."/>
            <person name="Howarth C."/>
            <person name="Mehta T."/>
            <person name="Neiman D."/>
            <person name="Pearson M."/>
            <person name="Roberts A."/>
            <person name="Saif S."/>
            <person name="Shea T."/>
            <person name="Shenoy N."/>
            <person name="Sisk P."/>
            <person name="Stolte C."/>
            <person name="Sykes S."/>
            <person name="White J."/>
            <person name="Yandava C."/>
            <person name="Haas B."/>
            <person name="Nusbaum C."/>
            <person name="Birren B."/>
        </authorList>
    </citation>
    <scope>NUCLEOTIDE SEQUENCE [LARGE SCALE GENOMIC DNA]</scope>
    <source>
        <strain evidence="2">ATCC 50818</strain>
    </source>
</reference>
<dbReference type="OrthoDB" id="437457at2759"/>
<dbReference type="EMBL" id="GL832980">
    <property type="protein sequence ID" value="EGD77951.1"/>
    <property type="molecule type" value="Genomic_DNA"/>
</dbReference>
<dbReference type="Proteomes" id="UP000007799">
    <property type="component" value="Unassembled WGS sequence"/>
</dbReference>
<dbReference type="Gene3D" id="3.40.50.1820">
    <property type="entry name" value="alpha/beta hydrolase"/>
    <property type="match status" value="1"/>
</dbReference>
<feature type="compositionally biased region" description="Polar residues" evidence="1">
    <location>
        <begin position="69"/>
        <end position="79"/>
    </location>
</feature>
<evidence type="ECO:0000256" key="1">
    <source>
        <dbReference type="SAM" id="MobiDB-lite"/>
    </source>
</evidence>
<sequence length="318" mass="34473">MPQSALRAASRTASCSNPKNEKKKKGKQPQAQRRLPAELAKKVKPPPVPKCAASIFRHHHVIKAYRPASPSTGGTRPSPQQQQQQQHHQQQQPVFNVLILLHDGEGTEQEMATLAARMQLSHFHCISVAADSLQDDPLQPTESHPQDSREPLLFVDDGPWFGTRQQQPGKVTVLQSCTQRLLRLVDSLVTQGYSPKGIFLLGIGQGGMAACQCALSLVRQHLHNGTRGSDAPKQTTENDGGGDGSAVGPDPHLPAARVVRDVHALRQQWGADVTLTETPEAAVLSPTAMRAIFGFLGQHMRTVLQHLADAGELVHVAS</sequence>
<dbReference type="InterPro" id="IPR029058">
    <property type="entry name" value="AB_hydrolase_fold"/>
</dbReference>
<feature type="compositionally biased region" description="Low complexity" evidence="1">
    <location>
        <begin position="80"/>
        <end position="91"/>
    </location>
</feature>
<evidence type="ECO:0000313" key="2">
    <source>
        <dbReference type="EMBL" id="EGD77951.1"/>
    </source>
</evidence>
<dbReference type="OMA" id="CFLEEYD"/>
<gene>
    <name evidence="2" type="ORF">PTSG_09584</name>
</gene>
<organism evidence="3">
    <name type="scientific">Salpingoeca rosetta (strain ATCC 50818 / BSB-021)</name>
    <dbReference type="NCBI Taxonomy" id="946362"/>
    <lineage>
        <taxon>Eukaryota</taxon>
        <taxon>Choanoflagellata</taxon>
        <taxon>Craspedida</taxon>
        <taxon>Salpingoecidae</taxon>
        <taxon>Salpingoeca</taxon>
    </lineage>
</organism>
<accession>F2ULF2</accession>
<dbReference type="SUPFAM" id="SSF53474">
    <property type="entry name" value="alpha/beta-Hydrolases"/>
    <property type="match status" value="1"/>
</dbReference>
<keyword evidence="3" id="KW-1185">Reference proteome</keyword>
<dbReference type="RefSeq" id="XP_004990014.1">
    <property type="nucleotide sequence ID" value="XM_004989957.1"/>
</dbReference>
<evidence type="ECO:0008006" key="4">
    <source>
        <dbReference type="Google" id="ProtNLM"/>
    </source>
</evidence>
<feature type="region of interest" description="Disordered" evidence="1">
    <location>
        <begin position="1"/>
        <end position="50"/>
    </location>
</feature>